<reference evidence="2" key="1">
    <citation type="submission" date="2019-06" db="EMBL/GenBank/DDBJ databases">
        <authorList>
            <person name="Zheng W."/>
        </authorList>
    </citation>
    <scope>NUCLEOTIDE SEQUENCE</scope>
    <source>
        <strain evidence="2">QDHG01</strain>
    </source>
</reference>
<dbReference type="EMBL" id="RRYP01016838">
    <property type="protein sequence ID" value="TNV74557.1"/>
    <property type="molecule type" value="Genomic_DNA"/>
</dbReference>
<proteinExistence type="predicted"/>
<organism evidence="2 3">
    <name type="scientific">Halteria grandinella</name>
    <dbReference type="NCBI Taxonomy" id="5974"/>
    <lineage>
        <taxon>Eukaryota</taxon>
        <taxon>Sar</taxon>
        <taxon>Alveolata</taxon>
        <taxon>Ciliophora</taxon>
        <taxon>Intramacronucleata</taxon>
        <taxon>Spirotrichea</taxon>
        <taxon>Stichotrichia</taxon>
        <taxon>Sporadotrichida</taxon>
        <taxon>Halteriidae</taxon>
        <taxon>Halteria</taxon>
    </lineage>
</organism>
<keyword evidence="1" id="KW-0472">Membrane</keyword>
<name>A0A8J8NFX7_HALGN</name>
<evidence type="ECO:0000256" key="1">
    <source>
        <dbReference type="SAM" id="Phobius"/>
    </source>
</evidence>
<evidence type="ECO:0000313" key="2">
    <source>
        <dbReference type="EMBL" id="TNV74557.1"/>
    </source>
</evidence>
<comment type="caution">
    <text evidence="2">The sequence shown here is derived from an EMBL/GenBank/DDBJ whole genome shotgun (WGS) entry which is preliminary data.</text>
</comment>
<sequence>MSQFLHQIIMCVITVILCDVSLHLLYLLCFDALCTPCQGPRTLVSLLVRYNCIHVYLFDPLMGLFGIPDYLFLLVGICCVGARFQFGLHIVLQLVARAIGVIGGTEDDIFKV</sequence>
<protein>
    <submittedName>
        <fullName evidence="2">Uncharacterized protein</fullName>
    </submittedName>
</protein>
<dbReference type="Proteomes" id="UP000785679">
    <property type="component" value="Unassembled WGS sequence"/>
</dbReference>
<accession>A0A8J8NFX7</accession>
<gene>
    <name evidence="2" type="ORF">FGO68_gene914</name>
</gene>
<keyword evidence="1" id="KW-0812">Transmembrane</keyword>
<feature type="transmembrane region" description="Helical" evidence="1">
    <location>
        <begin position="70"/>
        <end position="92"/>
    </location>
</feature>
<evidence type="ECO:0000313" key="3">
    <source>
        <dbReference type="Proteomes" id="UP000785679"/>
    </source>
</evidence>
<keyword evidence="1" id="KW-1133">Transmembrane helix</keyword>
<keyword evidence="3" id="KW-1185">Reference proteome</keyword>
<feature type="transmembrane region" description="Helical" evidence="1">
    <location>
        <begin position="6"/>
        <end position="30"/>
    </location>
</feature>
<dbReference type="AlphaFoldDB" id="A0A8J8NFX7"/>